<feature type="region of interest" description="Disordered" evidence="1">
    <location>
        <begin position="48"/>
        <end position="74"/>
    </location>
</feature>
<reference evidence="2 3" key="1">
    <citation type="submission" date="2023-04" db="EMBL/GenBank/DDBJ databases">
        <title>Funneling lignin-derived compounds into biodiesel using alkali-halophilic Citricoccus sp. P2.</title>
        <authorList>
            <person name="Luo C.-B."/>
        </authorList>
    </citation>
    <scope>NUCLEOTIDE SEQUENCE [LARGE SCALE GENOMIC DNA]</scope>
    <source>
        <strain evidence="2 3">P2</strain>
    </source>
</reference>
<dbReference type="Proteomes" id="UP001219037">
    <property type="component" value="Chromosome"/>
</dbReference>
<sequence length="89" mass="9518">MFIPGSLVEGADPVTIVDQIPEGLSHWEDSVRITSLPDTQEGWGKFQANDGQAVDPDRYEVSSSGNELSIDLQPTPSCSHAVPAQLVAI</sequence>
<protein>
    <submittedName>
        <fullName evidence="2">Uncharacterized protein</fullName>
    </submittedName>
</protein>
<evidence type="ECO:0000313" key="3">
    <source>
        <dbReference type="Proteomes" id="UP001219037"/>
    </source>
</evidence>
<proteinExistence type="predicted"/>
<gene>
    <name evidence="2" type="ORF">P8192_11640</name>
</gene>
<dbReference type="RefSeq" id="WP_278157204.1">
    <property type="nucleotide sequence ID" value="NZ_CP121252.1"/>
</dbReference>
<evidence type="ECO:0000256" key="1">
    <source>
        <dbReference type="SAM" id="MobiDB-lite"/>
    </source>
</evidence>
<evidence type="ECO:0000313" key="2">
    <source>
        <dbReference type="EMBL" id="WFP16037.1"/>
    </source>
</evidence>
<name>A0ABY8H5W1_9MICC</name>
<keyword evidence="3" id="KW-1185">Reference proteome</keyword>
<organism evidence="2 3">
    <name type="scientific">Citricoccus muralis</name>
    <dbReference type="NCBI Taxonomy" id="169134"/>
    <lineage>
        <taxon>Bacteria</taxon>
        <taxon>Bacillati</taxon>
        <taxon>Actinomycetota</taxon>
        <taxon>Actinomycetes</taxon>
        <taxon>Micrococcales</taxon>
        <taxon>Micrococcaceae</taxon>
        <taxon>Citricoccus</taxon>
    </lineage>
</organism>
<feature type="compositionally biased region" description="Polar residues" evidence="1">
    <location>
        <begin position="61"/>
        <end position="74"/>
    </location>
</feature>
<accession>A0ABY8H5W1</accession>
<dbReference type="EMBL" id="CP121252">
    <property type="protein sequence ID" value="WFP16037.1"/>
    <property type="molecule type" value="Genomic_DNA"/>
</dbReference>